<evidence type="ECO:0000313" key="3">
    <source>
        <dbReference type="Proteomes" id="UP000016936"/>
    </source>
</evidence>
<dbReference type="Proteomes" id="UP000016936">
    <property type="component" value="Unassembled WGS sequence"/>
</dbReference>
<protein>
    <submittedName>
        <fullName evidence="2">Uncharacterized protein</fullName>
    </submittedName>
</protein>
<evidence type="ECO:0000313" key="2">
    <source>
        <dbReference type="EMBL" id="EMD92874.1"/>
    </source>
</evidence>
<accession>M2U2Y8</accession>
<feature type="region of interest" description="Disordered" evidence="1">
    <location>
        <begin position="41"/>
        <end position="62"/>
    </location>
</feature>
<reference evidence="3" key="2">
    <citation type="journal article" date="2013" name="PLoS Genet.">
        <title>Comparative genome structure, secondary metabolite, and effector coding capacity across Cochliobolus pathogens.</title>
        <authorList>
            <person name="Condon B.J."/>
            <person name="Leng Y."/>
            <person name="Wu D."/>
            <person name="Bushley K.E."/>
            <person name="Ohm R.A."/>
            <person name="Otillar R."/>
            <person name="Martin J."/>
            <person name="Schackwitz W."/>
            <person name="Grimwood J."/>
            <person name="MohdZainudin N."/>
            <person name="Xue C."/>
            <person name="Wang R."/>
            <person name="Manning V.A."/>
            <person name="Dhillon B."/>
            <person name="Tu Z.J."/>
            <person name="Steffenson B.J."/>
            <person name="Salamov A."/>
            <person name="Sun H."/>
            <person name="Lowry S."/>
            <person name="LaButti K."/>
            <person name="Han J."/>
            <person name="Copeland A."/>
            <person name="Lindquist E."/>
            <person name="Barry K."/>
            <person name="Schmutz J."/>
            <person name="Baker S.E."/>
            <person name="Ciuffetti L.M."/>
            <person name="Grigoriev I.V."/>
            <person name="Zhong S."/>
            <person name="Turgeon B.G."/>
        </authorList>
    </citation>
    <scope>NUCLEOTIDE SEQUENCE [LARGE SCALE GENOMIC DNA]</scope>
    <source>
        <strain evidence="3">C5 / ATCC 48332 / race O</strain>
    </source>
</reference>
<evidence type="ECO:0000256" key="1">
    <source>
        <dbReference type="SAM" id="MobiDB-lite"/>
    </source>
</evidence>
<name>M2U2Y8_COCH5</name>
<dbReference type="HOGENOM" id="CLU_1959353_0_0_1"/>
<feature type="compositionally biased region" description="Low complexity" evidence="1">
    <location>
        <begin position="46"/>
        <end position="61"/>
    </location>
</feature>
<proteinExistence type="predicted"/>
<dbReference type="EMBL" id="KB445574">
    <property type="protein sequence ID" value="EMD92874.1"/>
    <property type="molecule type" value="Genomic_DNA"/>
</dbReference>
<keyword evidence="3" id="KW-1185">Reference proteome</keyword>
<gene>
    <name evidence="2" type="ORF">COCHEDRAFT_1029127</name>
</gene>
<sequence>MHTLPSSAAQTILKRYHPLPCDASTRIRSPPRTFMLIVQSRRDMHQSSPDTTTPSQTLLSPVDDESGALVGRMSSVQVVGMLSLPADWTGFGITITFTLISHEPQERCESTVAPTLHLCRAPSFRVRL</sequence>
<reference evidence="2 3" key="1">
    <citation type="journal article" date="2012" name="PLoS Pathog.">
        <title>Diverse lifestyles and strategies of plant pathogenesis encoded in the genomes of eighteen Dothideomycetes fungi.</title>
        <authorList>
            <person name="Ohm R.A."/>
            <person name="Feau N."/>
            <person name="Henrissat B."/>
            <person name="Schoch C.L."/>
            <person name="Horwitz B.A."/>
            <person name="Barry K.W."/>
            <person name="Condon B.J."/>
            <person name="Copeland A.C."/>
            <person name="Dhillon B."/>
            <person name="Glaser F."/>
            <person name="Hesse C.N."/>
            <person name="Kosti I."/>
            <person name="LaButti K."/>
            <person name="Lindquist E.A."/>
            <person name="Lucas S."/>
            <person name="Salamov A.A."/>
            <person name="Bradshaw R.E."/>
            <person name="Ciuffetti L."/>
            <person name="Hamelin R.C."/>
            <person name="Kema G.H.J."/>
            <person name="Lawrence C."/>
            <person name="Scott J.A."/>
            <person name="Spatafora J.W."/>
            <person name="Turgeon B.G."/>
            <person name="de Wit P.J.G.M."/>
            <person name="Zhong S."/>
            <person name="Goodwin S.B."/>
            <person name="Grigoriev I.V."/>
        </authorList>
    </citation>
    <scope>NUCLEOTIDE SEQUENCE [LARGE SCALE GENOMIC DNA]</scope>
    <source>
        <strain evidence="3">C5 / ATCC 48332 / race O</strain>
    </source>
</reference>
<dbReference type="AlphaFoldDB" id="M2U2Y8"/>
<organism evidence="2 3">
    <name type="scientific">Cochliobolus heterostrophus (strain C5 / ATCC 48332 / race O)</name>
    <name type="common">Southern corn leaf blight fungus</name>
    <name type="synonym">Bipolaris maydis</name>
    <dbReference type="NCBI Taxonomy" id="701091"/>
    <lineage>
        <taxon>Eukaryota</taxon>
        <taxon>Fungi</taxon>
        <taxon>Dikarya</taxon>
        <taxon>Ascomycota</taxon>
        <taxon>Pezizomycotina</taxon>
        <taxon>Dothideomycetes</taxon>
        <taxon>Pleosporomycetidae</taxon>
        <taxon>Pleosporales</taxon>
        <taxon>Pleosporineae</taxon>
        <taxon>Pleosporaceae</taxon>
        <taxon>Bipolaris</taxon>
    </lineage>
</organism>